<dbReference type="SUPFAM" id="SSF53474">
    <property type="entry name" value="alpha/beta-Hydrolases"/>
    <property type="match status" value="1"/>
</dbReference>
<dbReference type="STRING" id="673521.SAMN05660991_01662"/>
<sequence length="316" mass="33689">MPCRSVDRRIDVDGVGELAVTAYLPESIAGDAVLFLLPGGGYGRHYFDLDLTGHPDHSQARWHADRGLVTVTVDHLGVGESTVPERPLDFAQVAAAGDAAVRTVLDRLRSGTLDPELPAIPGAVPIGAGQSMGGHIVVWTQAAHSTFAGVAALGSSFTQTRLALQPGRRHPFRAAPMEEVYAAMGDVDFVASFHWHEEPPAFVAADMDPGHPAPWRSATVPACAAELMEPFAVARQAAAVRVPVLLVYGEQDVTAEPLADLAVFRSAPDLGLLLVPRSAHMHNFAPTRHLVWARLQSFAAQVVEQRRLVAGVPARA</sequence>
<reference evidence="2" key="1">
    <citation type="submission" date="2016-10" db="EMBL/GenBank/DDBJ databases">
        <authorList>
            <person name="Varghese N."/>
            <person name="Submissions S."/>
        </authorList>
    </citation>
    <scope>NUCLEOTIDE SEQUENCE [LARGE SCALE GENOMIC DNA]</scope>
    <source>
        <strain evidence="2">DSM 45413</strain>
    </source>
</reference>
<dbReference type="EMBL" id="FOEE01000004">
    <property type="protein sequence ID" value="SEO77303.1"/>
    <property type="molecule type" value="Genomic_DNA"/>
</dbReference>
<keyword evidence="2" id="KW-1185">Reference proteome</keyword>
<gene>
    <name evidence="1" type="ORF">SAMN05660991_01662</name>
</gene>
<name>A0A1H8SGI4_9ACTN</name>
<dbReference type="Proteomes" id="UP000198960">
    <property type="component" value="Unassembled WGS sequence"/>
</dbReference>
<dbReference type="InterPro" id="IPR029058">
    <property type="entry name" value="AB_hydrolase_fold"/>
</dbReference>
<accession>A0A1H8SGI4</accession>
<organism evidence="1 2">
    <name type="scientific">Trujillonella endophytica</name>
    <dbReference type="NCBI Taxonomy" id="673521"/>
    <lineage>
        <taxon>Bacteria</taxon>
        <taxon>Bacillati</taxon>
        <taxon>Actinomycetota</taxon>
        <taxon>Actinomycetes</taxon>
        <taxon>Geodermatophilales</taxon>
        <taxon>Geodermatophilaceae</taxon>
        <taxon>Trujillonella</taxon>
    </lineage>
</organism>
<dbReference type="Gene3D" id="3.40.50.1820">
    <property type="entry name" value="alpha/beta hydrolase"/>
    <property type="match status" value="1"/>
</dbReference>
<dbReference type="GO" id="GO:0016787">
    <property type="term" value="F:hydrolase activity"/>
    <property type="evidence" value="ECO:0007669"/>
    <property type="project" value="UniProtKB-KW"/>
</dbReference>
<evidence type="ECO:0000313" key="1">
    <source>
        <dbReference type="EMBL" id="SEO77303.1"/>
    </source>
</evidence>
<protein>
    <submittedName>
        <fullName evidence="1">Lysophospholipase, alpha-beta hydrolase superfamily</fullName>
    </submittedName>
</protein>
<dbReference type="AlphaFoldDB" id="A0A1H8SGI4"/>
<proteinExistence type="predicted"/>
<keyword evidence="1" id="KW-0378">Hydrolase</keyword>
<evidence type="ECO:0000313" key="2">
    <source>
        <dbReference type="Proteomes" id="UP000198960"/>
    </source>
</evidence>